<evidence type="ECO:0000313" key="2">
    <source>
        <dbReference type="EMBL" id="OEU10746.1"/>
    </source>
</evidence>
<feature type="region of interest" description="Disordered" evidence="1">
    <location>
        <begin position="148"/>
        <end position="175"/>
    </location>
</feature>
<feature type="compositionally biased region" description="Basic and acidic residues" evidence="1">
    <location>
        <begin position="405"/>
        <end position="418"/>
    </location>
</feature>
<dbReference type="PANTHER" id="PTHR20916">
    <property type="entry name" value="CYSTEINE AND GLYCINE-RICH PROTEIN 2 BINDING PROTEIN"/>
    <property type="match status" value="1"/>
</dbReference>
<feature type="compositionally biased region" description="Low complexity" evidence="1">
    <location>
        <begin position="345"/>
        <end position="361"/>
    </location>
</feature>
<dbReference type="KEGG" id="fcy:FRACYDRAFT_263691"/>
<feature type="compositionally biased region" description="Acidic residues" evidence="1">
    <location>
        <begin position="419"/>
        <end position="429"/>
    </location>
</feature>
<name>A0A1E7EY39_9STRA</name>
<dbReference type="EMBL" id="KV784370">
    <property type="protein sequence ID" value="OEU10746.1"/>
    <property type="molecule type" value="Genomic_DNA"/>
</dbReference>
<proteinExistence type="predicted"/>
<accession>A0A1E7EY39</accession>
<sequence>MIQRLRVYRSLIGAATASSSSSSSSSLNNTGNNTVRRLLENISNSNIGRDDDDYVQHGYNNYSRPPRQSFPFDGVVLSLDQLLDTAAETTETTTMGGGIVPSSLLYDYNSIRIICQLEPECADDASDQLRRLAVFLDRGSVVVGDRKTMRSTTRNTTSTNTGSTTTTTTTSMNNSNNNNDGYHSHHHHRSILDMVIIRAPQQILNDDNVDRIIEYLSSTLPAASKFLESIVPGSRRSNAHGRPVRRHVHGVSHHLPGFDLQRLTEIADIFPPTRFALDPTNLRSSSSVSSSSNGNCDGSNIGGTPSRSNKTYGLSREIEAVIQNTDIIRVSPSTFQPQQPSFLGNNSNSNNDNNNSNVNNNDEVVRHGLFGTGTLFGEVWCAQELDGAHETYVICDDDSDNGNDNDIHTDNDTDNGRNEEDDCIDQEEDNVEYKTEEDITTSSFSSLADQIHTAFQESANWRAGAETRREEESKEATIAAANKYHASGGHFSSWMQGRYSPEVIESARVLGLLTTTATDLEEDDNNNIDGSPRDNRRLTTGMIKERWHALAFQSHPDTADDGSSSINTNDDKMTFSVLRKHYLILIAAARQDERKNNGAGEDASSY</sequence>
<dbReference type="InParanoid" id="A0A1E7EY39"/>
<organism evidence="2 3">
    <name type="scientific">Fragilariopsis cylindrus CCMP1102</name>
    <dbReference type="NCBI Taxonomy" id="635003"/>
    <lineage>
        <taxon>Eukaryota</taxon>
        <taxon>Sar</taxon>
        <taxon>Stramenopiles</taxon>
        <taxon>Ochrophyta</taxon>
        <taxon>Bacillariophyta</taxon>
        <taxon>Bacillariophyceae</taxon>
        <taxon>Bacillariophycidae</taxon>
        <taxon>Bacillariales</taxon>
        <taxon>Bacillariaceae</taxon>
        <taxon>Fragilariopsis</taxon>
    </lineage>
</organism>
<gene>
    <name evidence="2" type="ORF">FRACYDRAFT_263691</name>
</gene>
<feature type="compositionally biased region" description="Low complexity" evidence="1">
    <location>
        <begin position="150"/>
        <end position="175"/>
    </location>
</feature>
<protein>
    <submittedName>
        <fullName evidence="2">Uncharacterized protein</fullName>
    </submittedName>
</protein>
<dbReference type="Proteomes" id="UP000095751">
    <property type="component" value="Unassembled WGS sequence"/>
</dbReference>
<feature type="region of interest" description="Disordered" evidence="1">
    <location>
        <begin position="281"/>
        <end position="310"/>
    </location>
</feature>
<evidence type="ECO:0000313" key="3">
    <source>
        <dbReference type="Proteomes" id="UP000095751"/>
    </source>
</evidence>
<feature type="region of interest" description="Disordered" evidence="1">
    <location>
        <begin position="397"/>
        <end position="429"/>
    </location>
</feature>
<dbReference type="AlphaFoldDB" id="A0A1E7EY39"/>
<feature type="compositionally biased region" description="Polar residues" evidence="1">
    <location>
        <begin position="333"/>
        <end position="344"/>
    </location>
</feature>
<reference evidence="2 3" key="1">
    <citation type="submission" date="2016-09" db="EMBL/GenBank/DDBJ databases">
        <title>Extensive genetic diversity and differential bi-allelic expression allows diatom success in the polar Southern Ocean.</title>
        <authorList>
            <consortium name="DOE Joint Genome Institute"/>
            <person name="Mock T."/>
            <person name="Otillar R.P."/>
            <person name="Strauss J."/>
            <person name="Dupont C."/>
            <person name="Frickenhaus S."/>
            <person name="Maumus F."/>
            <person name="Mcmullan M."/>
            <person name="Sanges R."/>
            <person name="Schmutz J."/>
            <person name="Toseland A."/>
            <person name="Valas R."/>
            <person name="Veluchamy A."/>
            <person name="Ward B.J."/>
            <person name="Allen A."/>
            <person name="Barry K."/>
            <person name="Falciatore A."/>
            <person name="Ferrante M."/>
            <person name="Fortunato A.E."/>
            <person name="Gloeckner G."/>
            <person name="Gruber A."/>
            <person name="Hipkin R."/>
            <person name="Janech M."/>
            <person name="Kroth P."/>
            <person name="Leese F."/>
            <person name="Lindquist E."/>
            <person name="Lyon B.R."/>
            <person name="Martin J."/>
            <person name="Mayer C."/>
            <person name="Parker M."/>
            <person name="Quesneville H."/>
            <person name="Raymond J."/>
            <person name="Uhlig C."/>
            <person name="Valentin K.U."/>
            <person name="Worden A.Z."/>
            <person name="Armbrust E.V."/>
            <person name="Bowler C."/>
            <person name="Green B."/>
            <person name="Moulton V."/>
            <person name="Van Oosterhout C."/>
            <person name="Grigoriev I."/>
        </authorList>
    </citation>
    <scope>NUCLEOTIDE SEQUENCE [LARGE SCALE GENOMIC DNA]</scope>
    <source>
        <strain evidence="2 3">CCMP1102</strain>
    </source>
</reference>
<feature type="compositionally biased region" description="Low complexity" evidence="1">
    <location>
        <begin position="281"/>
        <end position="303"/>
    </location>
</feature>
<keyword evidence="3" id="KW-1185">Reference proteome</keyword>
<feature type="region of interest" description="Disordered" evidence="1">
    <location>
        <begin position="333"/>
        <end position="361"/>
    </location>
</feature>
<evidence type="ECO:0000256" key="1">
    <source>
        <dbReference type="SAM" id="MobiDB-lite"/>
    </source>
</evidence>
<dbReference type="PANTHER" id="PTHR20916:SF18">
    <property type="entry name" value="IPT_TIG DOMAIN-CONTAINING PROTEIN"/>
    <property type="match status" value="1"/>
</dbReference>